<dbReference type="PhylomeDB" id="D2A3R4"/>
<accession>D2A3R4</accession>
<sequence>MAKAISEDIQTGVKELIASTTPFEPGSDRFNSFEKCALSTFKKSDTMYFLNTKDIKSAIWSMAEKFAFHGFFKHCDYLKKIHEKYIVPNLPESDLNSRLNVVKFLLCMSQSPTTHFWKTPEKFQFICDHHEDEVLDWGAYLTEDIDRWSPLPYQSSDSDDEAAPIHEETTVKSAPSRVIIPMAPQTKKYNFEESRKMLLNTIQGDFWSKPVIMKPPSDWFDANVGLLWHQHLQKQTGGLIALHPLTVISEYKVMREIIWQMWGPHNSAVFQLLGNKLVPKRNVTVSSVRSSHFYDFMGAFVPYIEVLDDFRQFYRKSGPETYKSYACGVKNIIGRVFEELVALEREITVQDTTMTLILLYHRFKTIFEPVFVLKTIHNEVIIDNFEEKTPRECALALVTRLRTGLKFSLNKLEQDIRLSLYLESLYYYLLLTEAWLVKNDLFDHTNEFIILNDNSNFTLQDGIQQYCDQDSIIKIISREVLSMGRNMHLLRLLGKYDVFAKKSGGFPPRRHEQVGSLSEMCKIGMVK</sequence>
<dbReference type="InParanoid" id="D2A3R4"/>
<dbReference type="GO" id="GO:0031122">
    <property type="term" value="P:cytoplasmic microtubule organization"/>
    <property type="evidence" value="ECO:0000318"/>
    <property type="project" value="GO_Central"/>
</dbReference>
<protein>
    <recommendedName>
        <fullName evidence="3">Gamma-tubulin complex component</fullName>
    </recommendedName>
</protein>
<dbReference type="GO" id="GO:0007020">
    <property type="term" value="P:microtubule nucleation"/>
    <property type="evidence" value="ECO:0000318"/>
    <property type="project" value="GO_Central"/>
</dbReference>
<dbReference type="OMA" id="IDGWITH"/>
<dbReference type="AlphaFoldDB" id="D2A3R4"/>
<gene>
    <name evidence="1" type="primary">AUGUSTUS-3.0.2_15740</name>
    <name evidence="1" type="ORF">TcasGA2_TC015740</name>
</gene>
<reference evidence="1 2" key="2">
    <citation type="journal article" date="2010" name="Nucleic Acids Res.">
        <title>BeetleBase in 2010: revisions to provide comprehensive genomic information for Tribolium castaneum.</title>
        <authorList>
            <person name="Kim H.S."/>
            <person name="Murphy T."/>
            <person name="Xia J."/>
            <person name="Caragea D."/>
            <person name="Park Y."/>
            <person name="Beeman R.W."/>
            <person name="Lorenzen M.D."/>
            <person name="Butcher S."/>
            <person name="Manak J.R."/>
            <person name="Brown S.J."/>
        </authorList>
    </citation>
    <scope>GENOME REANNOTATION</scope>
    <source>
        <strain evidence="1 2">Georgia GA2</strain>
    </source>
</reference>
<proteinExistence type="predicted"/>
<dbReference type="STRING" id="7070.D2A3R4"/>
<name>D2A3R4_TRICA</name>
<reference evidence="1 2" key="1">
    <citation type="journal article" date="2008" name="Nature">
        <title>The genome of the model beetle and pest Tribolium castaneum.</title>
        <authorList>
            <consortium name="Tribolium Genome Sequencing Consortium"/>
            <person name="Richards S."/>
            <person name="Gibbs R.A."/>
            <person name="Weinstock G.M."/>
            <person name="Brown S.J."/>
            <person name="Denell R."/>
            <person name="Beeman R.W."/>
            <person name="Gibbs R."/>
            <person name="Beeman R.W."/>
            <person name="Brown S.J."/>
            <person name="Bucher G."/>
            <person name="Friedrich M."/>
            <person name="Grimmelikhuijzen C.J."/>
            <person name="Klingler M."/>
            <person name="Lorenzen M."/>
            <person name="Richards S."/>
            <person name="Roth S."/>
            <person name="Schroder R."/>
            <person name="Tautz D."/>
            <person name="Zdobnov E.M."/>
            <person name="Muzny D."/>
            <person name="Gibbs R.A."/>
            <person name="Weinstock G.M."/>
            <person name="Attaway T."/>
            <person name="Bell S."/>
            <person name="Buhay C.J."/>
            <person name="Chandrabose M.N."/>
            <person name="Chavez D."/>
            <person name="Clerk-Blankenburg K.P."/>
            <person name="Cree A."/>
            <person name="Dao M."/>
            <person name="Davis C."/>
            <person name="Chacko J."/>
            <person name="Dinh H."/>
            <person name="Dugan-Rocha S."/>
            <person name="Fowler G."/>
            <person name="Garner T.T."/>
            <person name="Garnes J."/>
            <person name="Gnirke A."/>
            <person name="Hawes A."/>
            <person name="Hernandez J."/>
            <person name="Hines S."/>
            <person name="Holder M."/>
            <person name="Hume J."/>
            <person name="Jhangiani S.N."/>
            <person name="Joshi V."/>
            <person name="Khan Z.M."/>
            <person name="Jackson L."/>
            <person name="Kovar C."/>
            <person name="Kowis A."/>
            <person name="Lee S."/>
            <person name="Lewis L.R."/>
            <person name="Margolis J."/>
            <person name="Morgan M."/>
            <person name="Nazareth L.V."/>
            <person name="Nguyen N."/>
            <person name="Okwuonu G."/>
            <person name="Parker D."/>
            <person name="Richards S."/>
            <person name="Ruiz S.J."/>
            <person name="Santibanez J."/>
            <person name="Savard J."/>
            <person name="Scherer S.E."/>
            <person name="Schneider B."/>
            <person name="Sodergren E."/>
            <person name="Tautz D."/>
            <person name="Vattahil S."/>
            <person name="Villasana D."/>
            <person name="White C.S."/>
            <person name="Wright R."/>
            <person name="Park Y."/>
            <person name="Beeman R.W."/>
            <person name="Lord J."/>
            <person name="Oppert B."/>
            <person name="Lorenzen M."/>
            <person name="Brown S."/>
            <person name="Wang L."/>
            <person name="Savard J."/>
            <person name="Tautz D."/>
            <person name="Richards S."/>
            <person name="Weinstock G."/>
            <person name="Gibbs R.A."/>
            <person name="Liu Y."/>
            <person name="Worley K."/>
            <person name="Weinstock G."/>
            <person name="Elsik C.G."/>
            <person name="Reese J.T."/>
            <person name="Elhaik E."/>
            <person name="Landan G."/>
            <person name="Graur D."/>
            <person name="Arensburger P."/>
            <person name="Atkinson P."/>
            <person name="Beeman R.W."/>
            <person name="Beidler J."/>
            <person name="Brown S.J."/>
            <person name="Demuth J.P."/>
            <person name="Drury D.W."/>
            <person name="Du Y.Z."/>
            <person name="Fujiwara H."/>
            <person name="Lorenzen M."/>
            <person name="Maselli V."/>
            <person name="Osanai M."/>
            <person name="Park Y."/>
            <person name="Robertson H.M."/>
            <person name="Tu Z."/>
            <person name="Wang J.J."/>
            <person name="Wang S."/>
            <person name="Richards S."/>
            <person name="Song H."/>
            <person name="Zhang L."/>
            <person name="Sodergren E."/>
            <person name="Werner D."/>
            <person name="Stanke M."/>
            <person name="Morgenstern B."/>
            <person name="Solovyev V."/>
            <person name="Kosarev P."/>
            <person name="Brown G."/>
            <person name="Chen H.C."/>
            <person name="Ermolaeva O."/>
            <person name="Hlavina W."/>
            <person name="Kapustin Y."/>
            <person name="Kiryutin B."/>
            <person name="Kitts P."/>
            <person name="Maglott D."/>
            <person name="Pruitt K."/>
            <person name="Sapojnikov V."/>
            <person name="Souvorov A."/>
            <person name="Mackey A.J."/>
            <person name="Waterhouse R.M."/>
            <person name="Wyder S."/>
            <person name="Zdobnov E.M."/>
            <person name="Zdobnov E.M."/>
            <person name="Wyder S."/>
            <person name="Kriventseva E.V."/>
            <person name="Kadowaki T."/>
            <person name="Bork P."/>
            <person name="Aranda M."/>
            <person name="Bao R."/>
            <person name="Beermann A."/>
            <person name="Berns N."/>
            <person name="Bolognesi R."/>
            <person name="Bonneton F."/>
            <person name="Bopp D."/>
            <person name="Brown S.J."/>
            <person name="Bucher G."/>
            <person name="Butts T."/>
            <person name="Chaumot A."/>
            <person name="Denell R.E."/>
            <person name="Ferrier D.E."/>
            <person name="Friedrich M."/>
            <person name="Gordon C.M."/>
            <person name="Jindra M."/>
            <person name="Klingler M."/>
            <person name="Lan Q."/>
            <person name="Lattorff H.M."/>
            <person name="Laudet V."/>
            <person name="von Levetsow C."/>
            <person name="Liu Z."/>
            <person name="Lutz R."/>
            <person name="Lynch J.A."/>
            <person name="da Fonseca R.N."/>
            <person name="Posnien N."/>
            <person name="Reuter R."/>
            <person name="Roth S."/>
            <person name="Savard J."/>
            <person name="Schinko J.B."/>
            <person name="Schmitt C."/>
            <person name="Schoppmeier M."/>
            <person name="Schroder R."/>
            <person name="Shippy T.D."/>
            <person name="Simonnet F."/>
            <person name="Marques-Souza H."/>
            <person name="Tautz D."/>
            <person name="Tomoyasu Y."/>
            <person name="Trauner J."/>
            <person name="Van der Zee M."/>
            <person name="Vervoort M."/>
            <person name="Wittkopp N."/>
            <person name="Wimmer E.A."/>
            <person name="Yang X."/>
            <person name="Jones A.K."/>
            <person name="Sattelle D.B."/>
            <person name="Ebert P.R."/>
            <person name="Nelson D."/>
            <person name="Scott J.G."/>
            <person name="Beeman R.W."/>
            <person name="Muthukrishnan S."/>
            <person name="Kramer K.J."/>
            <person name="Arakane Y."/>
            <person name="Beeman R.W."/>
            <person name="Zhu Q."/>
            <person name="Hogenkamp D."/>
            <person name="Dixit R."/>
            <person name="Oppert B."/>
            <person name="Jiang H."/>
            <person name="Zou Z."/>
            <person name="Marshall J."/>
            <person name="Elpidina E."/>
            <person name="Vinokurov K."/>
            <person name="Oppert C."/>
            <person name="Zou Z."/>
            <person name="Evans J."/>
            <person name="Lu Z."/>
            <person name="Zhao P."/>
            <person name="Sumathipala N."/>
            <person name="Altincicek B."/>
            <person name="Vilcinskas A."/>
            <person name="Williams M."/>
            <person name="Hultmark D."/>
            <person name="Hetru C."/>
            <person name="Jiang H."/>
            <person name="Grimmelikhuijzen C.J."/>
            <person name="Hauser F."/>
            <person name="Cazzamali G."/>
            <person name="Williamson M."/>
            <person name="Park Y."/>
            <person name="Li B."/>
            <person name="Tanaka Y."/>
            <person name="Predel R."/>
            <person name="Neupert S."/>
            <person name="Schachtner J."/>
            <person name="Verleyen P."/>
            <person name="Raible F."/>
            <person name="Bork P."/>
            <person name="Friedrich M."/>
            <person name="Walden K.K."/>
            <person name="Robertson H.M."/>
            <person name="Angeli S."/>
            <person name="Foret S."/>
            <person name="Bucher G."/>
            <person name="Schuetz S."/>
            <person name="Maleszka R."/>
            <person name="Wimmer E.A."/>
            <person name="Beeman R.W."/>
            <person name="Lorenzen M."/>
            <person name="Tomoyasu Y."/>
            <person name="Miller S.C."/>
            <person name="Grossmann D."/>
            <person name="Bucher G."/>
        </authorList>
    </citation>
    <scope>NUCLEOTIDE SEQUENCE [LARGE SCALE GENOMIC DNA]</scope>
    <source>
        <strain evidence="1 2">Georgia GA2</strain>
    </source>
</reference>
<organism evidence="1 2">
    <name type="scientific">Tribolium castaneum</name>
    <name type="common">Red flour beetle</name>
    <dbReference type="NCBI Taxonomy" id="7070"/>
    <lineage>
        <taxon>Eukaryota</taxon>
        <taxon>Metazoa</taxon>
        <taxon>Ecdysozoa</taxon>
        <taxon>Arthropoda</taxon>
        <taxon>Hexapoda</taxon>
        <taxon>Insecta</taxon>
        <taxon>Pterygota</taxon>
        <taxon>Neoptera</taxon>
        <taxon>Endopterygota</taxon>
        <taxon>Coleoptera</taxon>
        <taxon>Polyphaga</taxon>
        <taxon>Cucujiformia</taxon>
        <taxon>Tenebrionidae</taxon>
        <taxon>Tenebrionidae incertae sedis</taxon>
        <taxon>Tribolium</taxon>
    </lineage>
</organism>
<evidence type="ECO:0000313" key="2">
    <source>
        <dbReference type="Proteomes" id="UP000007266"/>
    </source>
</evidence>
<keyword evidence="2" id="KW-1185">Reference proteome</keyword>
<dbReference type="eggNOG" id="KOG4344">
    <property type="taxonomic scope" value="Eukaryota"/>
</dbReference>
<dbReference type="GO" id="GO:0043015">
    <property type="term" value="F:gamma-tubulin binding"/>
    <property type="evidence" value="ECO:0000318"/>
    <property type="project" value="GO_Central"/>
</dbReference>
<dbReference type="GO" id="GO:0051225">
    <property type="term" value="P:spindle assembly"/>
    <property type="evidence" value="ECO:0000318"/>
    <property type="project" value="GO_Central"/>
</dbReference>
<evidence type="ECO:0008006" key="3">
    <source>
        <dbReference type="Google" id="ProtNLM"/>
    </source>
</evidence>
<dbReference type="GO" id="GO:0000278">
    <property type="term" value="P:mitotic cell cycle"/>
    <property type="evidence" value="ECO:0000318"/>
    <property type="project" value="GO_Central"/>
</dbReference>
<dbReference type="GO" id="GO:0051321">
    <property type="term" value="P:meiotic cell cycle"/>
    <property type="evidence" value="ECO:0000318"/>
    <property type="project" value="GO_Central"/>
</dbReference>
<dbReference type="Proteomes" id="UP000007266">
    <property type="component" value="Linkage group 6"/>
</dbReference>
<dbReference type="CDD" id="cd22572">
    <property type="entry name" value="GCP5_NTD"/>
    <property type="match status" value="1"/>
</dbReference>
<evidence type="ECO:0000313" key="1">
    <source>
        <dbReference type="EMBL" id="EFA05552.1"/>
    </source>
</evidence>
<dbReference type="HOGENOM" id="CLU_517138_0_0_1"/>
<dbReference type="EMBL" id="KQ971348">
    <property type="protein sequence ID" value="EFA05552.1"/>
    <property type="molecule type" value="Genomic_DNA"/>
</dbReference>
<dbReference type="InterPro" id="IPR059169">
    <property type="entry name" value="GCP5_N_ext"/>
</dbReference>
<dbReference type="GO" id="GO:0000930">
    <property type="term" value="C:gamma-tubulin complex"/>
    <property type="evidence" value="ECO:0000318"/>
    <property type="project" value="GO_Central"/>
</dbReference>